<sequence>MTDVDGVWLIGCGKHAIHYGKILGHLGRSFLVIGRGENSANEFLKKFEEACPDVKSLPEVKLGGLQQFLSTKPPICGKAILCLPVENLASATYQLIRYGVKDILVEKPLGKNSSELDRLVKVCEAEDHRPRVFVAYNRRFYASVTQAKALIEKEGILSAKLDFSERTDQQALRVPYLLMGNSSHMLDVLFFLAGMPVELHPSHSHSGDLDFFPGPSVFVGHGKTDKDVSFSYHANWNSAGRWAVEVITRERKLILSPVEKLQEMPKGTFNLSEVDPGEFAGAYKRDQVFKPGLFDLTEAFLKLKEGDLPPPSLPSVEDQLELVRYYERIEGQRSDSQVWVVGCGNIGMRHLQGIAKFKGAPFTLKVVEKSDEALQKASNAFHDEAKKGSVDHILVPFTDCASLVGQQPVDANVILIATTADARFQVLKELFSAEVGDPSSFMPTRILILEKPLFQRERDYDEAPHLFSRLGLDVYVHLPHRIHPHILQFKDKLAAAAAQEPVHMRYGGFHWGLGCNGIHGLDLFLMMNGEVREVLPAKRKGACEFLGELKVTHPNGAALTLVSGWVGGEGDSLVWPGLVGLAGWVHGLCGRI</sequence>
<evidence type="ECO:0008006" key="2">
    <source>
        <dbReference type="Google" id="ProtNLM"/>
    </source>
</evidence>
<dbReference type="AlphaFoldDB" id="A0A0G4FHJ1"/>
<gene>
    <name evidence="1" type="ORF">Cvel_3343</name>
</gene>
<dbReference type="SUPFAM" id="SSF51735">
    <property type="entry name" value="NAD(P)-binding Rossmann-fold domains"/>
    <property type="match status" value="2"/>
</dbReference>
<proteinExistence type="predicted"/>
<protein>
    <recommendedName>
        <fullName evidence="2">Gfo/Idh/MocA-like oxidoreductase N-terminal domain-containing protein</fullName>
    </recommendedName>
</protein>
<dbReference type="PANTHER" id="PTHR43377">
    <property type="entry name" value="BILIVERDIN REDUCTASE A"/>
    <property type="match status" value="1"/>
</dbReference>
<dbReference type="Gene3D" id="3.40.50.720">
    <property type="entry name" value="NAD(P)-binding Rossmann-like Domain"/>
    <property type="match status" value="2"/>
</dbReference>
<dbReference type="EMBL" id="CDMZ01000374">
    <property type="protein sequence ID" value="CEM12895.1"/>
    <property type="molecule type" value="Genomic_DNA"/>
</dbReference>
<name>A0A0G4FHJ1_9ALVE</name>
<accession>A0A0G4FHJ1</accession>
<dbReference type="PANTHER" id="PTHR43377:SF1">
    <property type="entry name" value="BILIVERDIN REDUCTASE A"/>
    <property type="match status" value="1"/>
</dbReference>
<dbReference type="InterPro" id="IPR036291">
    <property type="entry name" value="NAD(P)-bd_dom_sf"/>
</dbReference>
<organism evidence="1">
    <name type="scientific">Chromera velia CCMP2878</name>
    <dbReference type="NCBI Taxonomy" id="1169474"/>
    <lineage>
        <taxon>Eukaryota</taxon>
        <taxon>Sar</taxon>
        <taxon>Alveolata</taxon>
        <taxon>Colpodellida</taxon>
        <taxon>Chromeraceae</taxon>
        <taxon>Chromera</taxon>
    </lineage>
</organism>
<evidence type="ECO:0000313" key="1">
    <source>
        <dbReference type="EMBL" id="CEM12895.1"/>
    </source>
</evidence>
<dbReference type="InterPro" id="IPR051450">
    <property type="entry name" value="Gfo/Idh/MocA_Oxidoreductases"/>
</dbReference>
<reference evidence="1" key="1">
    <citation type="submission" date="2014-11" db="EMBL/GenBank/DDBJ databases">
        <authorList>
            <person name="Otto D Thomas"/>
            <person name="Naeem Raeece"/>
        </authorList>
    </citation>
    <scope>NUCLEOTIDE SEQUENCE</scope>
</reference>
<dbReference type="Gene3D" id="3.30.360.10">
    <property type="entry name" value="Dihydrodipicolinate Reductase, domain 2"/>
    <property type="match status" value="1"/>
</dbReference>
<dbReference type="VEuPathDB" id="CryptoDB:Cvel_3343"/>